<dbReference type="EMBL" id="GAMC01013147">
    <property type="protein sequence ID" value="JAB93408.1"/>
    <property type="molecule type" value="mRNA"/>
</dbReference>
<proteinExistence type="evidence at transcript level"/>
<dbReference type="InterPro" id="IPR009818">
    <property type="entry name" value="PAM2_motif"/>
</dbReference>
<accession>W8B8H8</accession>
<reference evidence="2" key="2">
    <citation type="journal article" date="2014" name="BMC Genomics">
        <title>A genomic perspective to assessing quality of mass-reared SIT flies used in Mediterranean fruit fly (Ceratitis capitata) eradication in California.</title>
        <authorList>
            <person name="Calla B."/>
            <person name="Hall B."/>
            <person name="Hou S."/>
            <person name="Geib S.M."/>
        </authorList>
    </citation>
    <scope>NUCLEOTIDE SEQUENCE</scope>
</reference>
<feature type="compositionally biased region" description="Polar residues" evidence="1">
    <location>
        <begin position="1121"/>
        <end position="1147"/>
    </location>
</feature>
<feature type="region of interest" description="Disordered" evidence="1">
    <location>
        <begin position="190"/>
        <end position="224"/>
    </location>
</feature>
<dbReference type="GeneID" id="101456155"/>
<feature type="compositionally biased region" description="Polar residues" evidence="1">
    <location>
        <begin position="210"/>
        <end position="224"/>
    </location>
</feature>
<feature type="compositionally biased region" description="Polar residues" evidence="1">
    <location>
        <begin position="1252"/>
        <end position="1273"/>
    </location>
</feature>
<evidence type="ECO:0000313" key="2">
    <source>
        <dbReference type="EMBL" id="JAB93408.1"/>
    </source>
</evidence>
<dbReference type="CTD" id="43765"/>
<reference evidence="2" key="1">
    <citation type="submission" date="2013-07" db="EMBL/GenBank/DDBJ databases">
        <authorList>
            <person name="Geib S."/>
        </authorList>
    </citation>
    <scope>NUCLEOTIDE SEQUENCE</scope>
</reference>
<feature type="compositionally biased region" description="Basic and acidic residues" evidence="1">
    <location>
        <begin position="985"/>
        <end position="997"/>
    </location>
</feature>
<evidence type="ECO:0000256" key="1">
    <source>
        <dbReference type="SAM" id="MobiDB-lite"/>
    </source>
</evidence>
<gene>
    <name evidence="2" type="primary">MA205</name>
</gene>
<sequence length="1368" mass="146145">MEHEDNAQLDNILQSSHMENLQLDGGDGVRENLTVDEIGGKFEGHEGQNDEEEWKYIEEGKQSEKQQQQMKAGMDFKDLEGVEEVGNGHGYGYEHGDVGADDNLQDYHEVGNGVVGSSAAVDVDIGSAATGVGENEIDEEIIKNDGDFSTTSNTASTAGEDVDTGVFQVEMQIEQAPFEQLLPKQDEDILGVGANSGITPDETEEDDPSSLATNNTNRTSSLSENIAHEIQQLGVEVSPNSQELNQESKTNVSLLQTKIDSGLSENSDFESETRSQLNPNAMEFVPSFGSNPSSPTVLPNDNSAFEVGEHSLGIGTEMCNQPHPKTMPRHLLGDDDFVAQSPRKGSGESNLDGIALPEENDFEHEAAKRPHELEQEDDLIGVGTLQQFPQQSQLNHEHFENHNNDGVHLNETETRTEDSFDNSQSHLIDHGPETSVDLDIDMDLQIATAKECESNPNLIEDVLNTVQPLPRDSESLNASFVEESTQQSFAAVDKELLDIDEKENVSHSPSTEEVHLNFQNELNSSVKDIPQIPRDMENLAHMQESIYVESTSADSQSLHENPFESHFDTPKLQTEEENVKSQEQNLYVKDTFGAESDVGLGSSPTLNAFAAQFTPTPKPFGADAISPSPISTEEKHMIEETKERLKFGTTLENLEQEMNDLLLSTRDEDLSQVEDIDNVNPFNAPESEQLASNEQFRFEDQPISAESQANADFLQQNEPNYHNEQFEQQLSSQRETSEPAYDNEEKNLFSLNSELNGFEENILVATSVANHAINSAEPDIIALSGEPNLVPTYADQNEASVVEPGFTAVIEKEISASPEAQVSAVSESEIIALSEQKIETVPEPDNTVIPQADILASPELEVEAVPEQETKSVLEAEIVSQTEPVVDVFDTKPSNNLEISGELVSNLSAGGDESLLAPTPLETTVLESSVDEVKPSDKNESVTAAVVAGAVGAVAATAAAATVAAASGKKTDNKQARTSTSLKSKSIDTKKTTETTKKPIAKTSASSVSARPRTAPTKTTTTTEKKTSTNTVGTKPSTTVTSTTTRKPLTTNTAAPRTVTKTATTTRPTTAPASSRLTASRTAVTTTTARRLTTATTGGSTTTSNGTSTAKPKTASGAPTKPTTLGLSATNKPKLSSPRTTLTSQLRKSAPPSSASGLAAAKSPLKTTAPTTNGVSKSSTTTTTASRAKSAASTTLTTVTTTTKTFTARPAPKTTHSSTLSSTTTRRTVGSTSSSTTGAKTTSSTLIKKTSPGSTRPATTGKLSLSPTKTTNVALKAKPRDVTKKTGTPSKSSNESKPKVVEEELKTNGISKVGETDAAVSLENQKLQLNGGGGGGDQQVIENGTRQLDLENGEGPLTEQIQATLLDA</sequence>
<organism evidence="2">
    <name type="scientific">Ceratitis capitata</name>
    <name type="common">Mediterranean fruit fly</name>
    <name type="synonym">Tephritis capitata</name>
    <dbReference type="NCBI Taxonomy" id="7213"/>
    <lineage>
        <taxon>Eukaryota</taxon>
        <taxon>Metazoa</taxon>
        <taxon>Ecdysozoa</taxon>
        <taxon>Arthropoda</taxon>
        <taxon>Hexapoda</taxon>
        <taxon>Insecta</taxon>
        <taxon>Pterygota</taxon>
        <taxon>Neoptera</taxon>
        <taxon>Endopterygota</taxon>
        <taxon>Diptera</taxon>
        <taxon>Brachycera</taxon>
        <taxon>Muscomorpha</taxon>
        <taxon>Tephritoidea</taxon>
        <taxon>Tephritidae</taxon>
        <taxon>Ceratitis</taxon>
        <taxon>Ceratitis</taxon>
    </lineage>
</organism>
<feature type="region of interest" description="Disordered" evidence="1">
    <location>
        <begin position="964"/>
        <end position="1302"/>
    </location>
</feature>
<protein>
    <submittedName>
        <fullName evidence="2">205 kDa microtubule-associated protein</fullName>
    </submittedName>
</protein>
<feature type="compositionally biased region" description="Low complexity" evidence="1">
    <location>
        <begin position="1014"/>
        <end position="1110"/>
    </location>
</feature>
<name>W8B8H8_CERCA</name>
<feature type="region of interest" description="Disordered" evidence="1">
    <location>
        <begin position="1348"/>
        <end position="1368"/>
    </location>
</feature>
<dbReference type="OrthoDB" id="8060570at2759"/>
<dbReference type="KEGG" id="ccat:101456155"/>
<feature type="compositionally biased region" description="Low complexity" evidence="1">
    <location>
        <begin position="1148"/>
        <end position="1251"/>
    </location>
</feature>
<dbReference type="Pfam" id="PF07145">
    <property type="entry name" value="PAM2"/>
    <property type="match status" value="1"/>
</dbReference>
<feature type="compositionally biased region" description="Polar residues" evidence="1">
    <location>
        <begin position="1359"/>
        <end position="1368"/>
    </location>
</feature>